<protein>
    <submittedName>
        <fullName evidence="2">Uncharacterized protein</fullName>
    </submittedName>
</protein>
<feature type="region of interest" description="Disordered" evidence="1">
    <location>
        <begin position="21"/>
        <end position="71"/>
    </location>
</feature>
<reference evidence="2 3" key="1">
    <citation type="submission" date="2018-06" db="EMBL/GenBank/DDBJ databases">
        <authorList>
            <consortium name="Pathogen Informatics"/>
            <person name="Doyle S."/>
        </authorList>
    </citation>
    <scope>NUCLEOTIDE SEQUENCE [LARGE SCALE GENOMIC DNA]</scope>
    <source>
        <strain evidence="2 3">NCTC8580</strain>
    </source>
</reference>
<dbReference type="Proteomes" id="UP000255087">
    <property type="component" value="Unassembled WGS sequence"/>
</dbReference>
<gene>
    <name evidence="2" type="ORF">NCTC8580_03398</name>
</gene>
<sequence>MSKNKLLMTQEAAARIQVTQANKNGTDSFDTRAIQAADKNQKQEDMNNKNPNYPSKTDRPSGPNRGNRKKR</sequence>
<evidence type="ECO:0000313" key="2">
    <source>
        <dbReference type="EMBL" id="SUP85053.1"/>
    </source>
</evidence>
<evidence type="ECO:0000313" key="3">
    <source>
        <dbReference type="Proteomes" id="UP000255087"/>
    </source>
</evidence>
<dbReference type="RefSeq" id="WP_106441908.1">
    <property type="nucleotide sequence ID" value="NZ_NCLF01000141.1"/>
</dbReference>
<dbReference type="AlphaFoldDB" id="A0A380QBJ8"/>
<evidence type="ECO:0000256" key="1">
    <source>
        <dbReference type="SAM" id="MobiDB-lite"/>
    </source>
</evidence>
<proteinExistence type="predicted"/>
<name>A0A380QBJ8_YERPU</name>
<dbReference type="EMBL" id="UHJC01000001">
    <property type="protein sequence ID" value="SUP85053.1"/>
    <property type="molecule type" value="Genomic_DNA"/>
</dbReference>
<accession>A0A380QBJ8</accession>
<organism evidence="2 3">
    <name type="scientific">Yersinia pseudotuberculosis</name>
    <dbReference type="NCBI Taxonomy" id="633"/>
    <lineage>
        <taxon>Bacteria</taxon>
        <taxon>Pseudomonadati</taxon>
        <taxon>Pseudomonadota</taxon>
        <taxon>Gammaproteobacteria</taxon>
        <taxon>Enterobacterales</taxon>
        <taxon>Yersiniaceae</taxon>
        <taxon>Yersinia</taxon>
    </lineage>
</organism>